<evidence type="ECO:0000313" key="2">
    <source>
        <dbReference type="EMBL" id="KAJ1914531.1"/>
    </source>
</evidence>
<proteinExistence type="predicted"/>
<protein>
    <submittedName>
        <fullName evidence="2">Uncharacterized protein</fullName>
    </submittedName>
</protein>
<name>A0A9W7ZYR1_9FUNG</name>
<sequence>MSSTDNLSPEHETKGATKIPAFETKTNANCSGMERLPAKPTAFEAHPSHRRCSLSDFRNSSPHRKRGETSTETIGFGQQQ</sequence>
<feature type="non-terminal residue" evidence="2">
    <location>
        <position position="80"/>
    </location>
</feature>
<gene>
    <name evidence="2" type="ORF">H4219_004751</name>
</gene>
<organism evidence="2 3">
    <name type="scientific">Mycoemilia scoparia</name>
    <dbReference type="NCBI Taxonomy" id="417184"/>
    <lineage>
        <taxon>Eukaryota</taxon>
        <taxon>Fungi</taxon>
        <taxon>Fungi incertae sedis</taxon>
        <taxon>Zoopagomycota</taxon>
        <taxon>Kickxellomycotina</taxon>
        <taxon>Kickxellomycetes</taxon>
        <taxon>Kickxellales</taxon>
        <taxon>Kickxellaceae</taxon>
        <taxon>Mycoemilia</taxon>
    </lineage>
</organism>
<feature type="compositionally biased region" description="Polar residues" evidence="1">
    <location>
        <begin position="70"/>
        <end position="80"/>
    </location>
</feature>
<dbReference type="AlphaFoldDB" id="A0A9W7ZYR1"/>
<evidence type="ECO:0000256" key="1">
    <source>
        <dbReference type="SAM" id="MobiDB-lite"/>
    </source>
</evidence>
<feature type="region of interest" description="Disordered" evidence="1">
    <location>
        <begin position="1"/>
        <end position="80"/>
    </location>
</feature>
<keyword evidence="3" id="KW-1185">Reference proteome</keyword>
<accession>A0A9W7ZYR1</accession>
<dbReference type="EMBL" id="JANBPU010000193">
    <property type="protein sequence ID" value="KAJ1914531.1"/>
    <property type="molecule type" value="Genomic_DNA"/>
</dbReference>
<reference evidence="2" key="1">
    <citation type="submission" date="2022-07" db="EMBL/GenBank/DDBJ databases">
        <title>Phylogenomic reconstructions and comparative analyses of Kickxellomycotina fungi.</title>
        <authorList>
            <person name="Reynolds N.K."/>
            <person name="Stajich J.E."/>
            <person name="Barry K."/>
            <person name="Grigoriev I.V."/>
            <person name="Crous P."/>
            <person name="Smith M.E."/>
        </authorList>
    </citation>
    <scope>NUCLEOTIDE SEQUENCE</scope>
    <source>
        <strain evidence="2">NBRC 100468</strain>
    </source>
</reference>
<evidence type="ECO:0000313" key="3">
    <source>
        <dbReference type="Proteomes" id="UP001150538"/>
    </source>
</evidence>
<comment type="caution">
    <text evidence="2">The sequence shown here is derived from an EMBL/GenBank/DDBJ whole genome shotgun (WGS) entry which is preliminary data.</text>
</comment>
<dbReference type="Proteomes" id="UP001150538">
    <property type="component" value="Unassembled WGS sequence"/>
</dbReference>